<dbReference type="AlphaFoldDB" id="A0AAQ4DVA8"/>
<evidence type="ECO:0000256" key="1">
    <source>
        <dbReference type="SAM" id="MobiDB-lite"/>
    </source>
</evidence>
<accession>A0AAQ4DVA8</accession>
<sequence>MEAGGEPVMRRRLRPPHRAVNASPRFSGVGTTGEDKESRGRSSSAFLVTAGQRLGSSLPRGATSYKSRRPSCVRHVTHLLGSFHRR</sequence>
<organism evidence="2 3">
    <name type="scientific">Amblyomma americanum</name>
    <name type="common">Lone star tick</name>
    <dbReference type="NCBI Taxonomy" id="6943"/>
    <lineage>
        <taxon>Eukaryota</taxon>
        <taxon>Metazoa</taxon>
        <taxon>Ecdysozoa</taxon>
        <taxon>Arthropoda</taxon>
        <taxon>Chelicerata</taxon>
        <taxon>Arachnida</taxon>
        <taxon>Acari</taxon>
        <taxon>Parasitiformes</taxon>
        <taxon>Ixodida</taxon>
        <taxon>Ixodoidea</taxon>
        <taxon>Ixodidae</taxon>
        <taxon>Amblyomminae</taxon>
        <taxon>Amblyomma</taxon>
    </lineage>
</organism>
<feature type="region of interest" description="Disordered" evidence="1">
    <location>
        <begin position="1"/>
        <end position="70"/>
    </location>
</feature>
<reference evidence="2 3" key="1">
    <citation type="journal article" date="2023" name="Arcadia Sci">
        <title>De novo assembly of a long-read Amblyomma americanum tick genome.</title>
        <authorList>
            <person name="Chou S."/>
            <person name="Poskanzer K.E."/>
            <person name="Rollins M."/>
            <person name="Thuy-Boun P.S."/>
        </authorList>
    </citation>
    <scope>NUCLEOTIDE SEQUENCE [LARGE SCALE GENOMIC DNA]</scope>
    <source>
        <strain evidence="2">F_SG_1</strain>
        <tissue evidence="2">Salivary glands</tissue>
    </source>
</reference>
<protein>
    <submittedName>
        <fullName evidence="2">Uncharacterized protein</fullName>
    </submittedName>
</protein>
<keyword evidence="3" id="KW-1185">Reference proteome</keyword>
<comment type="caution">
    <text evidence="2">The sequence shown here is derived from an EMBL/GenBank/DDBJ whole genome shotgun (WGS) entry which is preliminary data.</text>
</comment>
<proteinExistence type="predicted"/>
<dbReference type="EMBL" id="JARKHS020026386">
    <property type="protein sequence ID" value="KAK8766398.1"/>
    <property type="molecule type" value="Genomic_DNA"/>
</dbReference>
<name>A0AAQ4DVA8_AMBAM</name>
<gene>
    <name evidence="2" type="ORF">V5799_006820</name>
</gene>
<evidence type="ECO:0000313" key="3">
    <source>
        <dbReference type="Proteomes" id="UP001321473"/>
    </source>
</evidence>
<evidence type="ECO:0000313" key="2">
    <source>
        <dbReference type="EMBL" id="KAK8766398.1"/>
    </source>
</evidence>
<dbReference type="Proteomes" id="UP001321473">
    <property type="component" value="Unassembled WGS sequence"/>
</dbReference>